<keyword evidence="4" id="KW-0645">Protease</keyword>
<dbReference type="Pfam" id="PF02897">
    <property type="entry name" value="Peptidase_S9_N"/>
    <property type="match status" value="1"/>
</dbReference>
<dbReference type="InterPro" id="IPR029058">
    <property type="entry name" value="AB_hydrolase_fold"/>
</dbReference>
<dbReference type="PROSITE" id="PS51257">
    <property type="entry name" value="PROKAR_LIPOPROTEIN"/>
    <property type="match status" value="1"/>
</dbReference>
<dbReference type="RefSeq" id="WP_380749251.1">
    <property type="nucleotide sequence ID" value="NZ_JBHULT010000006.1"/>
</dbReference>
<feature type="chain" id="PRO_5045930004" description="prolyl oligopeptidase" evidence="7">
    <location>
        <begin position="22"/>
        <end position="726"/>
    </location>
</feature>
<evidence type="ECO:0000256" key="1">
    <source>
        <dbReference type="ARBA" id="ARBA00001070"/>
    </source>
</evidence>
<evidence type="ECO:0000256" key="3">
    <source>
        <dbReference type="ARBA" id="ARBA00011897"/>
    </source>
</evidence>
<reference evidence="11" key="1">
    <citation type="journal article" date="2019" name="Int. J. Syst. Evol. Microbiol.">
        <title>The Global Catalogue of Microorganisms (GCM) 10K type strain sequencing project: providing services to taxonomists for standard genome sequencing and annotation.</title>
        <authorList>
            <consortium name="The Broad Institute Genomics Platform"/>
            <consortium name="The Broad Institute Genome Sequencing Center for Infectious Disease"/>
            <person name="Wu L."/>
            <person name="Ma J."/>
        </authorList>
    </citation>
    <scope>NUCLEOTIDE SEQUENCE [LARGE SCALE GENOMIC DNA]</scope>
    <source>
        <strain evidence="11">KCTC 42585</strain>
    </source>
</reference>
<dbReference type="EC" id="3.4.21.26" evidence="3"/>
<dbReference type="Gene3D" id="2.130.10.120">
    <property type="entry name" value="Prolyl oligopeptidase, N-terminal domain"/>
    <property type="match status" value="1"/>
</dbReference>
<dbReference type="InterPro" id="IPR023302">
    <property type="entry name" value="Pept_S9A_N"/>
</dbReference>
<dbReference type="Pfam" id="PF00326">
    <property type="entry name" value="Peptidase_S9"/>
    <property type="match status" value="1"/>
</dbReference>
<sequence length="726" mass="81381">MKKVIMSVFAAGLLLSCGTTKQETPVIQEQEPEQTETKIVLNYPETKKVDTVSTYFGTEVKDPYRWLEDDRSPETEAWVEAQNKVTFGYLDQIPFRENLKNRLSELWNYEKIGAPFKEGDYIYFAKNDGLQDQYVIYRKKSENDAAEVFLDPNKFSEDGTTSLGGMNFSEDGKILAYSISEGGSDWRKIIVMDAETREIKEDTLKNVKFSGVSWKGNEGFYYSSYDKPEGSELSAKTDQHKLYYHKLGTSQENDKLIFGGTEDQKHRYVGGSVTEDNKYLFISARNSTSGGKMFMMDLSEENPELVTVIGNEETDSYVIENMGSKLYIVTNLEAPNRRIVTVDASHPTPEHWEDFIPETENVLSPSTAGGYFFTEYMQDAVSNVKQYDYEGNLVREVELPGVGSAGGFNAKKEEKVLYYSFTNYVTPGSIYKYDIEAGTSELYNKPDIDFNPDDFTSEQVFYTSKDGTKIPMIITYKKGLERNGKNPTILYGYGGFNISLTPSFSIANAVWMEQGGIYAVPNLRGGGEYGRSWHDAGTKLQKQNVFDDFIAAAEYLIDNNYTSSDYLAIRGGSNGGLLVGATMTQRPDLVKVALPAVGVLDMLRYHTFTAGAGWAYDYGTSEESEEMFRYLKGYSPVHNVKKGVSYPATMITTGDHDDRVVPAHSFKFAAELQEKHAGEAPVLIRIETNAGHGAGTPVSKTIEQYADIFGFTLYNMGFKELPTPVK</sequence>
<dbReference type="InterPro" id="IPR002471">
    <property type="entry name" value="Pept_S9_AS"/>
</dbReference>
<comment type="caution">
    <text evidence="10">The sequence shown here is derived from an EMBL/GenBank/DDBJ whole genome shotgun (WGS) entry which is preliminary data.</text>
</comment>
<evidence type="ECO:0000256" key="7">
    <source>
        <dbReference type="SAM" id="SignalP"/>
    </source>
</evidence>
<dbReference type="Gene3D" id="3.40.50.1820">
    <property type="entry name" value="alpha/beta hydrolase"/>
    <property type="match status" value="1"/>
</dbReference>
<dbReference type="InterPro" id="IPR002470">
    <property type="entry name" value="Peptidase_S9A"/>
</dbReference>
<dbReference type="EMBL" id="JBHULT010000006">
    <property type="protein sequence ID" value="MFD2517311.1"/>
    <property type="molecule type" value="Genomic_DNA"/>
</dbReference>
<dbReference type="PRINTS" id="PR00862">
    <property type="entry name" value="PROLIGOPTASE"/>
</dbReference>
<accession>A0ABW5IW12</accession>
<feature type="domain" description="Peptidase S9A N-terminal" evidence="9">
    <location>
        <begin position="44"/>
        <end position="445"/>
    </location>
</feature>
<dbReference type="InterPro" id="IPR001375">
    <property type="entry name" value="Peptidase_S9_cat"/>
</dbReference>
<comment type="similarity">
    <text evidence="2">Belongs to the peptidase S9A family.</text>
</comment>
<proteinExistence type="inferred from homology"/>
<dbReference type="PANTHER" id="PTHR42881:SF2">
    <property type="entry name" value="PROLYL ENDOPEPTIDASE"/>
    <property type="match status" value="1"/>
</dbReference>
<dbReference type="Proteomes" id="UP001597468">
    <property type="component" value="Unassembled WGS sequence"/>
</dbReference>
<keyword evidence="6" id="KW-0720">Serine protease</keyword>
<evidence type="ECO:0000256" key="4">
    <source>
        <dbReference type="ARBA" id="ARBA00022670"/>
    </source>
</evidence>
<evidence type="ECO:0000256" key="2">
    <source>
        <dbReference type="ARBA" id="ARBA00005228"/>
    </source>
</evidence>
<keyword evidence="7" id="KW-0732">Signal</keyword>
<dbReference type="SUPFAM" id="SSF50993">
    <property type="entry name" value="Peptidase/esterase 'gauge' domain"/>
    <property type="match status" value="1"/>
</dbReference>
<dbReference type="PROSITE" id="PS00708">
    <property type="entry name" value="PRO_ENDOPEP_SER"/>
    <property type="match status" value="1"/>
</dbReference>
<dbReference type="InterPro" id="IPR051167">
    <property type="entry name" value="Prolyl_oligopep/macrocyclase"/>
</dbReference>
<evidence type="ECO:0000256" key="5">
    <source>
        <dbReference type="ARBA" id="ARBA00022801"/>
    </source>
</evidence>
<dbReference type="SUPFAM" id="SSF53474">
    <property type="entry name" value="alpha/beta-Hydrolases"/>
    <property type="match status" value="1"/>
</dbReference>
<comment type="catalytic activity">
    <reaction evidence="1">
        <text>Hydrolysis of Pro-|-Xaa &gt;&gt; Ala-|-Xaa in oligopeptides.</text>
        <dbReference type="EC" id="3.4.21.26"/>
    </reaction>
</comment>
<feature type="signal peptide" evidence="7">
    <location>
        <begin position="1"/>
        <end position="21"/>
    </location>
</feature>
<gene>
    <name evidence="10" type="ORF">ACFSTG_05345</name>
</gene>
<name>A0ABW5IW12_9FLAO</name>
<evidence type="ECO:0000259" key="9">
    <source>
        <dbReference type="Pfam" id="PF02897"/>
    </source>
</evidence>
<evidence type="ECO:0000256" key="6">
    <source>
        <dbReference type="ARBA" id="ARBA00022825"/>
    </source>
</evidence>
<keyword evidence="5" id="KW-0378">Hydrolase</keyword>
<evidence type="ECO:0000313" key="10">
    <source>
        <dbReference type="EMBL" id="MFD2517311.1"/>
    </source>
</evidence>
<protein>
    <recommendedName>
        <fullName evidence="3">prolyl oligopeptidase</fullName>
        <ecNumber evidence="3">3.4.21.26</ecNumber>
    </recommendedName>
</protein>
<evidence type="ECO:0000259" key="8">
    <source>
        <dbReference type="Pfam" id="PF00326"/>
    </source>
</evidence>
<feature type="domain" description="Peptidase S9 prolyl oligopeptidase catalytic" evidence="8">
    <location>
        <begin position="502"/>
        <end position="717"/>
    </location>
</feature>
<dbReference type="PANTHER" id="PTHR42881">
    <property type="entry name" value="PROLYL ENDOPEPTIDASE"/>
    <property type="match status" value="1"/>
</dbReference>
<keyword evidence="11" id="KW-1185">Reference proteome</keyword>
<organism evidence="10 11">
    <name type="scientific">Salinimicrobium flavum</name>
    <dbReference type="NCBI Taxonomy" id="1737065"/>
    <lineage>
        <taxon>Bacteria</taxon>
        <taxon>Pseudomonadati</taxon>
        <taxon>Bacteroidota</taxon>
        <taxon>Flavobacteriia</taxon>
        <taxon>Flavobacteriales</taxon>
        <taxon>Flavobacteriaceae</taxon>
        <taxon>Salinimicrobium</taxon>
    </lineage>
</organism>
<evidence type="ECO:0000313" key="11">
    <source>
        <dbReference type="Proteomes" id="UP001597468"/>
    </source>
</evidence>